<evidence type="ECO:0000313" key="2">
    <source>
        <dbReference type="EMBL" id="CAF0975376.1"/>
    </source>
</evidence>
<gene>
    <name evidence="2" type="ORF">ZHD862_LOCUS11223</name>
</gene>
<organism evidence="2 3">
    <name type="scientific">Rotaria sordida</name>
    <dbReference type="NCBI Taxonomy" id="392033"/>
    <lineage>
        <taxon>Eukaryota</taxon>
        <taxon>Metazoa</taxon>
        <taxon>Spiralia</taxon>
        <taxon>Gnathifera</taxon>
        <taxon>Rotifera</taxon>
        <taxon>Eurotatoria</taxon>
        <taxon>Bdelloidea</taxon>
        <taxon>Philodinida</taxon>
        <taxon>Philodinidae</taxon>
        <taxon>Rotaria</taxon>
    </lineage>
</organism>
<evidence type="ECO:0000313" key="3">
    <source>
        <dbReference type="Proteomes" id="UP000663864"/>
    </source>
</evidence>
<comment type="caution">
    <text evidence="2">The sequence shown here is derived from an EMBL/GenBank/DDBJ whole genome shotgun (WGS) entry which is preliminary data.</text>
</comment>
<accession>A0A814EXX9</accession>
<dbReference type="AlphaFoldDB" id="A0A814EXX9"/>
<dbReference type="InterPro" id="IPR011051">
    <property type="entry name" value="RmlC_Cupin_sf"/>
</dbReference>
<dbReference type="Gene3D" id="2.60.120.10">
    <property type="entry name" value="Jelly Rolls"/>
    <property type="match status" value="1"/>
</dbReference>
<dbReference type="EMBL" id="CAJNOT010000419">
    <property type="protein sequence ID" value="CAF0975376.1"/>
    <property type="molecule type" value="Genomic_DNA"/>
</dbReference>
<feature type="non-terminal residue" evidence="2">
    <location>
        <position position="1"/>
    </location>
</feature>
<name>A0A814EXX9_9BILA</name>
<feature type="region of interest" description="Disordered" evidence="1">
    <location>
        <begin position="83"/>
        <end position="110"/>
    </location>
</feature>
<dbReference type="Proteomes" id="UP000663864">
    <property type="component" value="Unassembled WGS sequence"/>
</dbReference>
<dbReference type="SUPFAM" id="SSF51182">
    <property type="entry name" value="RmlC-like cupins"/>
    <property type="match status" value="1"/>
</dbReference>
<evidence type="ECO:0000256" key="1">
    <source>
        <dbReference type="SAM" id="MobiDB-lite"/>
    </source>
</evidence>
<protein>
    <submittedName>
        <fullName evidence="2">Uncharacterized protein</fullName>
    </submittedName>
</protein>
<proteinExistence type="predicted"/>
<dbReference type="InterPro" id="IPR014710">
    <property type="entry name" value="RmlC-like_jellyroll"/>
</dbReference>
<reference evidence="2" key="1">
    <citation type="submission" date="2021-02" db="EMBL/GenBank/DDBJ databases">
        <authorList>
            <person name="Nowell W R."/>
        </authorList>
    </citation>
    <scope>NUCLEOTIDE SEQUENCE</scope>
</reference>
<sequence length="276" mass="30719">IIVYNINPKLKLTSQIPMQSMNNQELTEFSPIAIHHYRRRSIPTIITEEHISGILEKLGSSKQDVTTEQSSTIAATTENLSTITSSTEQSSTITSTTETSSRLFTNETSTSTNETSLVPLFQTKRLPIDPDVVAPDGSLVRILLTTVGGSMAQFDLPPGMTSNAVEHRTVYEIWYFLSGEGEFWRRQKGKEEIVTVDANVCITIPVGTEFQFRTIGRKPLVAVAITMPPWPGNNEAMPRKGIWNASFVGLPNSTIKLLNSINLWMIILTFYIVKKL</sequence>